<gene>
    <name evidence="1" type="ORF">NGM29_21070</name>
</gene>
<sequence>MPRTYYAHPVDVLGKIIPTFTEEQLQADELFAYEDEEWLLSKIEEYELKLENETGHAWRERRVGSPGHRATYESWDIDFWRYQNGATLWLDHREAVPLDPEAGDELLIRTGRDRWKNITASEGTMWMANYDEARLRIFGHRYRGNWRKAGLKDNVRITYRYGALGGDENRGGQTTLTSQVGTEETTFEVADASRLPARGVVLIGGTEYGQINSIDPETGAVTVTRGTRRTQAKEHDAGEVVHYCPSEIRAAVAARVAVEFIQTDHIGDNLPTPDDDLTFSSLIENLKGEWDQALRNRSEARML</sequence>
<proteinExistence type="predicted"/>
<dbReference type="RefSeq" id="WP_254161556.1">
    <property type="nucleotide sequence ID" value="NZ_CP100358.1"/>
</dbReference>
<evidence type="ECO:0000313" key="2">
    <source>
        <dbReference type="Proteomes" id="UP001056855"/>
    </source>
</evidence>
<reference evidence="1" key="1">
    <citation type="submission" date="2022-06" db="EMBL/GenBank/DDBJ databases">
        <title>Diverse halophilic archaea isolated from saline environments.</title>
        <authorList>
            <person name="Cui H.-L."/>
        </authorList>
    </citation>
    <scope>NUCLEOTIDE SEQUENCE</scope>
    <source>
        <strain evidence="1">WLHS1</strain>
        <plasmid evidence="1">unnamed3</plasmid>
    </source>
</reference>
<organism evidence="1 2">
    <name type="scientific">Natronosalvus rutilus</name>
    <dbReference type="NCBI Taxonomy" id="2953753"/>
    <lineage>
        <taxon>Archaea</taxon>
        <taxon>Methanobacteriati</taxon>
        <taxon>Methanobacteriota</taxon>
        <taxon>Stenosarchaea group</taxon>
        <taxon>Halobacteria</taxon>
        <taxon>Halobacteriales</taxon>
        <taxon>Natrialbaceae</taxon>
        <taxon>Natronosalvus</taxon>
    </lineage>
</organism>
<keyword evidence="2" id="KW-1185">Reference proteome</keyword>
<dbReference type="KEGG" id="sawl:NGM29_21070"/>
<dbReference type="Proteomes" id="UP001056855">
    <property type="component" value="Plasmid unnamed3"/>
</dbReference>
<evidence type="ECO:0000313" key="1">
    <source>
        <dbReference type="EMBL" id="UTF55987.1"/>
    </source>
</evidence>
<protein>
    <submittedName>
        <fullName evidence="1">Uncharacterized protein</fullName>
    </submittedName>
</protein>
<dbReference type="GeneID" id="73292594"/>
<accession>A0A9E7NFS1</accession>
<dbReference type="EMBL" id="CP100358">
    <property type="protein sequence ID" value="UTF55987.1"/>
    <property type="molecule type" value="Genomic_DNA"/>
</dbReference>
<dbReference type="AlphaFoldDB" id="A0A9E7NFS1"/>
<geneLocation type="plasmid" evidence="1 2">
    <name>unnamed3</name>
</geneLocation>
<name>A0A9E7NFS1_9EURY</name>
<keyword evidence="1" id="KW-0614">Plasmid</keyword>